<dbReference type="OrthoDB" id="5815475at2"/>
<dbReference type="EMBL" id="FZOU01000002">
    <property type="protein sequence ID" value="SNS72389.1"/>
    <property type="molecule type" value="Genomic_DNA"/>
</dbReference>
<dbReference type="Proteomes" id="UP000198356">
    <property type="component" value="Unassembled WGS sequence"/>
</dbReference>
<keyword evidence="2" id="KW-0732">Signal</keyword>
<proteinExistence type="predicted"/>
<accession>A0A239GT37</accession>
<evidence type="ECO:0000256" key="1">
    <source>
        <dbReference type="SAM" id="MobiDB-lite"/>
    </source>
</evidence>
<feature type="compositionally biased region" description="Low complexity" evidence="1">
    <location>
        <begin position="31"/>
        <end position="48"/>
    </location>
</feature>
<reference evidence="3 4" key="1">
    <citation type="submission" date="2017-06" db="EMBL/GenBank/DDBJ databases">
        <authorList>
            <person name="Kim H.J."/>
            <person name="Triplett B.A."/>
        </authorList>
    </citation>
    <scope>NUCLEOTIDE SEQUENCE [LARGE SCALE GENOMIC DNA]</scope>
    <source>
        <strain evidence="3 4">DSM 18704</strain>
    </source>
</reference>
<evidence type="ECO:0000313" key="3">
    <source>
        <dbReference type="EMBL" id="SNS72389.1"/>
    </source>
</evidence>
<evidence type="ECO:0000256" key="2">
    <source>
        <dbReference type="SAM" id="SignalP"/>
    </source>
</evidence>
<name>A0A239GT37_9BACT</name>
<dbReference type="AlphaFoldDB" id="A0A239GT37"/>
<dbReference type="RefSeq" id="WP_089407604.1">
    <property type="nucleotide sequence ID" value="NZ_FZOU01000002.1"/>
</dbReference>
<gene>
    <name evidence="3" type="ORF">SAMN05421770_10273</name>
</gene>
<organism evidence="3 4">
    <name type="scientific">Granulicella rosea</name>
    <dbReference type="NCBI Taxonomy" id="474952"/>
    <lineage>
        <taxon>Bacteria</taxon>
        <taxon>Pseudomonadati</taxon>
        <taxon>Acidobacteriota</taxon>
        <taxon>Terriglobia</taxon>
        <taxon>Terriglobales</taxon>
        <taxon>Acidobacteriaceae</taxon>
        <taxon>Granulicella</taxon>
    </lineage>
</organism>
<sequence>MKIIRHGRLSTFAILIAALGLPRIAFAQTQTATSPQTTTTVAKPAAAKGPSVTPPPTAITVARPAGLKGEPVVITATPAAVAKKPGHEGVAMHGHWIIDLRNADGAVAEHRDFENSLLSPTDLLYLVTGEYVSGDLGITIASTGSLVCTTYPGTTGGLGGCLVAASSTAGLGGFTGCAGSAAGFCNYNLKEVVNGGGGNGTITLSGTMPVLASGAVTEVGTQLFACNTGGTGSYSGIDPIGCYNQTEGGGYFWGNLTGTSITPLNVTTGQTIAFTVVLTFS</sequence>
<protein>
    <submittedName>
        <fullName evidence="3">Uncharacterized protein</fullName>
    </submittedName>
</protein>
<feature type="signal peptide" evidence="2">
    <location>
        <begin position="1"/>
        <end position="27"/>
    </location>
</feature>
<feature type="region of interest" description="Disordered" evidence="1">
    <location>
        <begin position="31"/>
        <end position="55"/>
    </location>
</feature>
<keyword evidence="4" id="KW-1185">Reference proteome</keyword>
<evidence type="ECO:0000313" key="4">
    <source>
        <dbReference type="Proteomes" id="UP000198356"/>
    </source>
</evidence>
<feature type="chain" id="PRO_5011969371" evidence="2">
    <location>
        <begin position="28"/>
        <end position="281"/>
    </location>
</feature>